<dbReference type="EMBL" id="AGEI01000007">
    <property type="protein sequence ID" value="EHR35784.1"/>
    <property type="molecule type" value="Genomic_DNA"/>
</dbReference>
<dbReference type="CDD" id="cd09877">
    <property type="entry name" value="PIN_YacL-like"/>
    <property type="match status" value="1"/>
</dbReference>
<dbReference type="eggNOG" id="COG4956">
    <property type="taxonomic scope" value="Bacteria"/>
</dbReference>
<dbReference type="InterPro" id="IPR052041">
    <property type="entry name" value="Nucleic_acid_metab_PIN/TRAM"/>
</dbReference>
<evidence type="ECO:0000313" key="8">
    <source>
        <dbReference type="Proteomes" id="UP000004191"/>
    </source>
</evidence>
<dbReference type="InterPro" id="IPR002716">
    <property type="entry name" value="PIN_dom"/>
</dbReference>
<feature type="transmembrane region" description="Helical" evidence="5">
    <location>
        <begin position="83"/>
        <end position="105"/>
    </location>
</feature>
<name>H3NLL9_9FIRM</name>
<dbReference type="GO" id="GO:0004518">
    <property type="term" value="F:nuclease activity"/>
    <property type="evidence" value="ECO:0007669"/>
    <property type="project" value="UniProtKB-KW"/>
</dbReference>
<evidence type="ECO:0000256" key="1">
    <source>
        <dbReference type="ARBA" id="ARBA00001946"/>
    </source>
</evidence>
<comment type="caution">
    <text evidence="7">The sequence shown here is derived from an EMBL/GenBank/DDBJ whole genome shotgun (WGS) entry which is preliminary data.</text>
</comment>
<dbReference type="GeneID" id="96998253"/>
<evidence type="ECO:0000256" key="2">
    <source>
        <dbReference type="ARBA" id="ARBA00022722"/>
    </source>
</evidence>
<keyword evidence="5" id="KW-1133">Transmembrane helix</keyword>
<accession>H3NLL9</accession>
<keyword evidence="5" id="KW-0812">Transmembrane</keyword>
<sequence length="372" mass="41361">MIKRVINIIVALLGGTLGYALAEFIVRSKMFAIKSTFLLYSIYGVMVLLGAGLFYLMTPFISDKVKRLIDNIDDYVVKQPKDSLVVGALGIIFGIIIALLLSVPITMLNLPSILEPLKSIVTVLLYVVFVSLGYRLSMKYKDDIFNFFNRKKATTESEYVKTEASNLQNKREEGEVSAKLLDTSVLIDGRIQQIAETGFIEGDVIVPNFVLEELQIIADSADDLKRERGRRGLDIVNSLRNSKKIKFRNSRRDYDDTTEVDIKLLKFATETGATIVTNDFNLNKLAVVQGIKVLNINDLANSVKTVVIPGEKMIVNIVKEGKEKDQGLAYLDDGTMIVIEEGKHLIGEKVQVVVSTVLQTAAGKMIFTKLVD</sequence>
<dbReference type="AlphaFoldDB" id="H3NLL9"/>
<feature type="transmembrane region" description="Helical" evidence="5">
    <location>
        <begin position="117"/>
        <end position="136"/>
    </location>
</feature>
<dbReference type="Gene3D" id="3.40.50.1010">
    <property type="entry name" value="5'-nuclease"/>
    <property type="match status" value="1"/>
</dbReference>
<dbReference type="SMART" id="SM00670">
    <property type="entry name" value="PINc"/>
    <property type="match status" value="1"/>
</dbReference>
<dbReference type="OrthoDB" id="9780734at2"/>
<dbReference type="PANTHER" id="PTHR11603">
    <property type="entry name" value="AAA FAMILY ATPASE"/>
    <property type="match status" value="1"/>
</dbReference>
<dbReference type="GO" id="GO:0016787">
    <property type="term" value="F:hydrolase activity"/>
    <property type="evidence" value="ECO:0007669"/>
    <property type="project" value="UniProtKB-KW"/>
</dbReference>
<dbReference type="Proteomes" id="UP000004191">
    <property type="component" value="Unassembled WGS sequence"/>
</dbReference>
<dbReference type="PATRIC" id="fig|883114.3.peg.226"/>
<dbReference type="PANTHER" id="PTHR11603:SF147">
    <property type="entry name" value="MEMBRANE PROTEIN"/>
    <property type="match status" value="1"/>
</dbReference>
<feature type="domain" description="TRAM" evidence="6">
    <location>
        <begin position="306"/>
        <end position="367"/>
    </location>
</feature>
<dbReference type="HOGENOM" id="CLU_050839_0_0_9"/>
<keyword evidence="5" id="KW-0472">Membrane</keyword>
<dbReference type="InterPro" id="IPR002792">
    <property type="entry name" value="TRAM_dom"/>
</dbReference>
<keyword evidence="4" id="KW-0460">Magnesium</keyword>
<keyword evidence="2" id="KW-0540">Nuclease</keyword>
<evidence type="ECO:0000313" key="7">
    <source>
        <dbReference type="EMBL" id="EHR35784.1"/>
    </source>
</evidence>
<dbReference type="RefSeq" id="WP_005397133.1">
    <property type="nucleotide sequence ID" value="NZ_JH601088.1"/>
</dbReference>
<evidence type="ECO:0000256" key="4">
    <source>
        <dbReference type="ARBA" id="ARBA00022842"/>
    </source>
</evidence>
<evidence type="ECO:0000256" key="5">
    <source>
        <dbReference type="SAM" id="Phobius"/>
    </source>
</evidence>
<organism evidence="7 8">
    <name type="scientific">Helcococcus kunzii ATCC 51366</name>
    <dbReference type="NCBI Taxonomy" id="883114"/>
    <lineage>
        <taxon>Bacteria</taxon>
        <taxon>Bacillati</taxon>
        <taxon>Bacillota</taxon>
        <taxon>Tissierellia</taxon>
        <taxon>Tissierellales</taxon>
        <taxon>Peptoniphilaceae</taxon>
        <taxon>Helcococcus</taxon>
    </lineage>
</organism>
<comment type="cofactor">
    <cofactor evidence="1">
        <name>Mg(2+)</name>
        <dbReference type="ChEBI" id="CHEBI:18420"/>
    </cofactor>
</comment>
<feature type="transmembrane region" description="Helical" evidence="5">
    <location>
        <begin position="38"/>
        <end position="62"/>
    </location>
</feature>
<dbReference type="InterPro" id="IPR029060">
    <property type="entry name" value="PIN-like_dom_sf"/>
</dbReference>
<dbReference type="STRING" id="883114.HMPREF9709_00230"/>
<dbReference type="SUPFAM" id="SSF88723">
    <property type="entry name" value="PIN domain-like"/>
    <property type="match status" value="1"/>
</dbReference>
<evidence type="ECO:0000259" key="6">
    <source>
        <dbReference type="PROSITE" id="PS50926"/>
    </source>
</evidence>
<keyword evidence="3" id="KW-0378">Hydrolase</keyword>
<proteinExistence type="predicted"/>
<dbReference type="Pfam" id="PF01850">
    <property type="entry name" value="PIN"/>
    <property type="match status" value="1"/>
</dbReference>
<dbReference type="PROSITE" id="PS50926">
    <property type="entry name" value="TRAM"/>
    <property type="match status" value="1"/>
</dbReference>
<keyword evidence="8" id="KW-1185">Reference proteome</keyword>
<protein>
    <recommendedName>
        <fullName evidence="6">TRAM domain-containing protein</fullName>
    </recommendedName>
</protein>
<gene>
    <name evidence="7" type="ORF">HMPREF9709_00230</name>
</gene>
<reference evidence="7 8" key="1">
    <citation type="submission" date="2012-01" db="EMBL/GenBank/DDBJ databases">
        <title>The Genome Sequence of Helcococcus kunzii ATCC 51366.</title>
        <authorList>
            <consortium name="The Broad Institute Genome Sequencing Platform"/>
            <person name="Earl A."/>
            <person name="Ward D."/>
            <person name="Feldgarden M."/>
            <person name="Gevers D."/>
            <person name="Huys G."/>
            <person name="Young S.K."/>
            <person name="Zeng Q."/>
            <person name="Gargeya S."/>
            <person name="Fitzgerald M."/>
            <person name="Haas B."/>
            <person name="Abouelleil A."/>
            <person name="Alvarado L."/>
            <person name="Arachchi H.M."/>
            <person name="Berlin A."/>
            <person name="Chapman S.B."/>
            <person name="Gearin G."/>
            <person name="Goldberg J."/>
            <person name="Griggs A."/>
            <person name="Gujja S."/>
            <person name="Hansen M."/>
            <person name="Heiman D."/>
            <person name="Howarth C."/>
            <person name="Larimer J."/>
            <person name="Lui A."/>
            <person name="MacDonald P.J.P."/>
            <person name="McCowen C."/>
            <person name="Montmayeur A."/>
            <person name="Murphy C."/>
            <person name="Neiman D."/>
            <person name="Pearson M."/>
            <person name="Priest M."/>
            <person name="Roberts A."/>
            <person name="Saif S."/>
            <person name="Shea T."/>
            <person name="Sisk P."/>
            <person name="Stolte C."/>
            <person name="Sykes S."/>
            <person name="Wortman J."/>
            <person name="Nusbaum C."/>
            <person name="Birren B."/>
        </authorList>
    </citation>
    <scope>NUCLEOTIDE SEQUENCE [LARGE SCALE GENOMIC DNA]</scope>
    <source>
        <strain evidence="7 8">ATCC 51366</strain>
    </source>
</reference>
<evidence type="ECO:0000256" key="3">
    <source>
        <dbReference type="ARBA" id="ARBA00022801"/>
    </source>
</evidence>